<keyword evidence="1 6" id="KW-0732">Signal</keyword>
<evidence type="ECO:0000313" key="8">
    <source>
        <dbReference type="Proteomes" id="UP000593571"/>
    </source>
</evidence>
<evidence type="ECO:0000256" key="3">
    <source>
        <dbReference type="ARBA" id="ARBA00023319"/>
    </source>
</evidence>
<reference evidence="7 8" key="1">
    <citation type="journal article" date="2020" name="Nature">
        <title>Six reference-quality genomes reveal evolution of bat adaptations.</title>
        <authorList>
            <person name="Jebb D."/>
            <person name="Huang Z."/>
            <person name="Pippel M."/>
            <person name="Hughes G.M."/>
            <person name="Lavrichenko K."/>
            <person name="Devanna P."/>
            <person name="Winkler S."/>
            <person name="Jermiin L.S."/>
            <person name="Skirmuntt E.C."/>
            <person name="Katzourakis A."/>
            <person name="Burkitt-Gray L."/>
            <person name="Ray D.A."/>
            <person name="Sullivan K.A.M."/>
            <person name="Roscito J.G."/>
            <person name="Kirilenko B.M."/>
            <person name="Davalos L.M."/>
            <person name="Corthals A.P."/>
            <person name="Power M.L."/>
            <person name="Jones G."/>
            <person name="Ransome R.D."/>
            <person name="Dechmann D.K.N."/>
            <person name="Locatelli A.G."/>
            <person name="Puechmaille S.J."/>
            <person name="Fedrigo O."/>
            <person name="Jarvis E.D."/>
            <person name="Hiller M."/>
            <person name="Vernes S.C."/>
            <person name="Myers E.W."/>
            <person name="Teeling E.C."/>
        </authorList>
    </citation>
    <scope>NUCLEOTIDE SEQUENCE [LARGE SCALE GENOMIC DNA]</scope>
    <source>
        <strain evidence="7">MRouAeg1</strain>
        <tissue evidence="7">Muscle</tissue>
    </source>
</reference>
<dbReference type="FunFam" id="2.60.40.10:FF:000049">
    <property type="entry name" value="Leukocyte immunoglobulin-like receptor subfamily B member 1"/>
    <property type="match status" value="1"/>
</dbReference>
<accession>A0A7J8CI66</accession>
<evidence type="ECO:0000256" key="5">
    <source>
        <dbReference type="SAM" id="Phobius"/>
    </source>
</evidence>
<keyword evidence="5" id="KW-1133">Transmembrane helix</keyword>
<dbReference type="GO" id="GO:0005886">
    <property type="term" value="C:plasma membrane"/>
    <property type="evidence" value="ECO:0007669"/>
    <property type="project" value="TreeGrafter"/>
</dbReference>
<dbReference type="GO" id="GO:0002764">
    <property type="term" value="P:immune response-regulating signaling pathway"/>
    <property type="evidence" value="ECO:0007669"/>
    <property type="project" value="TreeGrafter"/>
</dbReference>
<keyword evidence="5" id="KW-0472">Membrane</keyword>
<gene>
    <name evidence="7" type="ORF">HJG63_009055</name>
</gene>
<dbReference type="InterPro" id="IPR050412">
    <property type="entry name" value="Ig-like_Receptors_ImmuneReg"/>
</dbReference>
<dbReference type="SUPFAM" id="SSF48726">
    <property type="entry name" value="Immunoglobulin"/>
    <property type="match status" value="1"/>
</dbReference>
<feature type="chain" id="PRO_5029911359" description="Leukocyte associated immunoglobulin like receptor 1" evidence="6">
    <location>
        <begin position="22"/>
        <end position="260"/>
    </location>
</feature>
<keyword evidence="5" id="KW-0812">Transmembrane</keyword>
<comment type="caution">
    <text evidence="7">The sequence shown here is derived from an EMBL/GenBank/DDBJ whole genome shotgun (WGS) entry which is preliminary data.</text>
</comment>
<feature type="signal peptide" evidence="6">
    <location>
        <begin position="1"/>
        <end position="21"/>
    </location>
</feature>
<evidence type="ECO:0000256" key="6">
    <source>
        <dbReference type="SAM" id="SignalP"/>
    </source>
</evidence>
<dbReference type="InterPro" id="IPR013783">
    <property type="entry name" value="Ig-like_fold"/>
</dbReference>
<keyword evidence="2" id="KW-1015">Disulfide bond</keyword>
<dbReference type="OrthoDB" id="9838250at2759"/>
<dbReference type="Gene3D" id="2.60.40.10">
    <property type="entry name" value="Immunoglobulins"/>
    <property type="match status" value="1"/>
</dbReference>
<sequence length="260" mass="28611">MFLHPTTLLGLLFCLGQTIHTQTGEVLPRPSIYAKPKTVVPPGQPVTIVCQSPAGAEVFRLEKKGERNKYEDQRKVPQHDSQETEARFHITASKATAGHYFCHYHKGNSWSEHSELLELVVTDEDISTLPSGLSTEHVYILSGISVAFLLCLLLLVILLVHRLCQKKHGPLRSKGEKQSPQERFSPAVDIIQRTPDISAVSKLPEGERELHALSPAADPQEVTYAQLDHRVLTLRAAGAQSLQSTEPTADASTYAALAGR</sequence>
<feature type="region of interest" description="Disordered" evidence="4">
    <location>
        <begin position="241"/>
        <end position="260"/>
    </location>
</feature>
<proteinExistence type="predicted"/>
<dbReference type="PANTHER" id="PTHR11738">
    <property type="entry name" value="MHC CLASS I NK CELL RECEPTOR"/>
    <property type="match status" value="1"/>
</dbReference>
<dbReference type="PANTHER" id="PTHR11738:SF129">
    <property type="entry name" value="LEUKOCYTE-ASSOCIATED IMMUNOGLOBULIN-LIKE RECEPTOR 1"/>
    <property type="match status" value="1"/>
</dbReference>
<feature type="transmembrane region" description="Helical" evidence="5">
    <location>
        <begin position="138"/>
        <end position="160"/>
    </location>
</feature>
<evidence type="ECO:0000256" key="1">
    <source>
        <dbReference type="ARBA" id="ARBA00022729"/>
    </source>
</evidence>
<keyword evidence="8" id="KW-1185">Reference proteome</keyword>
<evidence type="ECO:0008006" key="9">
    <source>
        <dbReference type="Google" id="ProtNLM"/>
    </source>
</evidence>
<evidence type="ECO:0000256" key="4">
    <source>
        <dbReference type="SAM" id="MobiDB-lite"/>
    </source>
</evidence>
<dbReference type="Proteomes" id="UP000593571">
    <property type="component" value="Unassembled WGS sequence"/>
</dbReference>
<dbReference type="EMBL" id="JACASE010000014">
    <property type="protein sequence ID" value="KAF6410527.1"/>
    <property type="molecule type" value="Genomic_DNA"/>
</dbReference>
<evidence type="ECO:0000256" key="2">
    <source>
        <dbReference type="ARBA" id="ARBA00023157"/>
    </source>
</evidence>
<dbReference type="AlphaFoldDB" id="A0A7J8CI66"/>
<evidence type="ECO:0000313" key="7">
    <source>
        <dbReference type="EMBL" id="KAF6410527.1"/>
    </source>
</evidence>
<protein>
    <recommendedName>
        <fullName evidence="9">Leukocyte associated immunoglobulin like receptor 1</fullName>
    </recommendedName>
</protein>
<keyword evidence="3" id="KW-0393">Immunoglobulin domain</keyword>
<feature type="compositionally biased region" description="Polar residues" evidence="4">
    <location>
        <begin position="241"/>
        <end position="251"/>
    </location>
</feature>
<organism evidence="7 8">
    <name type="scientific">Rousettus aegyptiacus</name>
    <name type="common">Egyptian fruit bat</name>
    <name type="synonym">Pteropus aegyptiacus</name>
    <dbReference type="NCBI Taxonomy" id="9407"/>
    <lineage>
        <taxon>Eukaryota</taxon>
        <taxon>Metazoa</taxon>
        <taxon>Chordata</taxon>
        <taxon>Craniata</taxon>
        <taxon>Vertebrata</taxon>
        <taxon>Euteleostomi</taxon>
        <taxon>Mammalia</taxon>
        <taxon>Eutheria</taxon>
        <taxon>Laurasiatheria</taxon>
        <taxon>Chiroptera</taxon>
        <taxon>Yinpterochiroptera</taxon>
        <taxon>Pteropodoidea</taxon>
        <taxon>Pteropodidae</taxon>
        <taxon>Rousettinae</taxon>
        <taxon>Rousettus</taxon>
    </lineage>
</organism>
<dbReference type="InterPro" id="IPR036179">
    <property type="entry name" value="Ig-like_dom_sf"/>
</dbReference>
<name>A0A7J8CI66_ROUAE</name>
<dbReference type="Pfam" id="PF13895">
    <property type="entry name" value="Ig_2"/>
    <property type="match status" value="1"/>
</dbReference>